<evidence type="ECO:0000313" key="1">
    <source>
        <dbReference type="EMBL" id="MFJ6036737.1"/>
    </source>
</evidence>
<dbReference type="Proteomes" id="UP001617907">
    <property type="component" value="Unassembled WGS sequence"/>
</dbReference>
<accession>A0ABW8H820</accession>
<reference evidence="1 2" key="1">
    <citation type="submission" date="2024-10" db="EMBL/GenBank/DDBJ databases">
        <title>The Natural Products Discovery Center: Release of the First 8490 Sequenced Strains for Exploring Actinobacteria Biosynthetic Diversity.</title>
        <authorList>
            <person name="Kalkreuter E."/>
            <person name="Kautsar S.A."/>
            <person name="Yang D."/>
            <person name="Bader C.D."/>
            <person name="Teijaro C.N."/>
            <person name="Fluegel L."/>
            <person name="Davis C.M."/>
            <person name="Simpson J.R."/>
            <person name="Lauterbach L."/>
            <person name="Steele A.D."/>
            <person name="Gui C."/>
            <person name="Meng S."/>
            <person name="Li G."/>
            <person name="Viehrig K."/>
            <person name="Ye F."/>
            <person name="Su P."/>
            <person name="Kiefer A.F."/>
            <person name="Nichols A."/>
            <person name="Cepeda A.J."/>
            <person name="Yan W."/>
            <person name="Fan B."/>
            <person name="Jiang Y."/>
            <person name="Adhikari A."/>
            <person name="Zheng C.-J."/>
            <person name="Schuster L."/>
            <person name="Cowan T.M."/>
            <person name="Smanski M.J."/>
            <person name="Chevrette M.G."/>
            <person name="De Carvalho L.P.S."/>
            <person name="Shen B."/>
        </authorList>
    </citation>
    <scope>NUCLEOTIDE SEQUENCE [LARGE SCALE GENOMIC DNA]</scope>
    <source>
        <strain evidence="1 2">NPDC093086</strain>
    </source>
</reference>
<proteinExistence type="predicted"/>
<dbReference type="RefSeq" id="WP_030401496.1">
    <property type="nucleotide sequence ID" value="NZ_BBOK01000003.1"/>
</dbReference>
<dbReference type="EMBL" id="JBIVPC010000005">
    <property type="protein sequence ID" value="MFJ6036737.1"/>
    <property type="molecule type" value="Genomic_DNA"/>
</dbReference>
<keyword evidence="2" id="KW-1185">Reference proteome</keyword>
<protein>
    <submittedName>
        <fullName evidence="1">Uncharacterized protein</fullName>
    </submittedName>
</protein>
<evidence type="ECO:0000313" key="2">
    <source>
        <dbReference type="Proteomes" id="UP001617907"/>
    </source>
</evidence>
<comment type="caution">
    <text evidence="1">The sequence shown here is derived from an EMBL/GenBank/DDBJ whole genome shotgun (WGS) entry which is preliminary data.</text>
</comment>
<organism evidence="1 2">
    <name type="scientific">Streptomyces ardesiacus</name>
    <dbReference type="NCBI Taxonomy" id="285564"/>
    <lineage>
        <taxon>Bacteria</taxon>
        <taxon>Bacillati</taxon>
        <taxon>Actinomycetota</taxon>
        <taxon>Actinomycetes</taxon>
        <taxon>Kitasatosporales</taxon>
        <taxon>Streptomycetaceae</taxon>
        <taxon>Streptomyces</taxon>
    </lineage>
</organism>
<name>A0ABW8H820_9ACTN</name>
<gene>
    <name evidence="1" type="ORF">ACIQFM_10790</name>
</gene>
<sequence>MAMVGLFWITEDCVYMGAEPTGTAAGVRLTGEGVEILGHEQGGRSWGWGEVRGLDVRDVAVRSARRRLASMAFDSVVALITGDGEQPPYFTVRVETEADGTIEANALIAVTGGIHTPDEYELSRTLLARLADGTATVGELVAWRREEPEDVAPTRDQQVALLRGWTAASV</sequence>